<sequence length="160" mass="18218">MKRKKKEMILQAWESLEIKEDAEKSYGKPVPLNRKAAINLWKFWQKASIAALASGNVCFTDRLYRLTRNQYLYLIKTDLLCGGGQSEIGESIFGNSFSKNGKKRKKVKAVCTGRKNKLAHKPSVQNFLNGNFVVPDPSFNRSGLKSLRKLLRKSRRVGKL</sequence>
<accession>A0A8S5MTA1</accession>
<proteinExistence type="predicted"/>
<evidence type="ECO:0000313" key="1">
    <source>
        <dbReference type="EMBL" id="DAD85394.1"/>
    </source>
</evidence>
<reference evidence="1" key="1">
    <citation type="journal article" date="2021" name="Proc. Natl. Acad. Sci. U.S.A.">
        <title>A Catalog of Tens of Thousands of Viruses from Human Metagenomes Reveals Hidden Associations with Chronic Diseases.</title>
        <authorList>
            <person name="Tisza M.J."/>
            <person name="Buck C.B."/>
        </authorList>
    </citation>
    <scope>NUCLEOTIDE SEQUENCE</scope>
    <source>
        <strain evidence="1">CtigT3</strain>
    </source>
</reference>
<name>A0A8S5MTA1_9CAUD</name>
<protein>
    <submittedName>
        <fullName evidence="1">Uncharacterized protein</fullName>
    </submittedName>
</protein>
<organism evidence="1">
    <name type="scientific">Siphoviridae sp. ctigT3</name>
    <dbReference type="NCBI Taxonomy" id="2826434"/>
    <lineage>
        <taxon>Viruses</taxon>
        <taxon>Duplodnaviria</taxon>
        <taxon>Heunggongvirae</taxon>
        <taxon>Uroviricota</taxon>
        <taxon>Caudoviricetes</taxon>
    </lineage>
</organism>
<dbReference type="EMBL" id="BK014981">
    <property type="protein sequence ID" value="DAD85394.1"/>
    <property type="molecule type" value="Genomic_DNA"/>
</dbReference>